<reference evidence="1" key="1">
    <citation type="submission" date="2022-07" db="EMBL/GenBank/DDBJ databases">
        <title>Gramela sediminis sp. nov., isolated from deep-sea sediment of the Indian Ocean.</title>
        <authorList>
            <person name="Shi H."/>
        </authorList>
    </citation>
    <scope>NUCLEOTIDE SEQUENCE</scope>
    <source>
        <strain evidence="1">GC03-9</strain>
    </source>
</reference>
<protein>
    <submittedName>
        <fullName evidence="1">Nuclear transport factor 2 family protein</fullName>
    </submittedName>
</protein>
<dbReference type="SUPFAM" id="SSF54427">
    <property type="entry name" value="NTF2-like"/>
    <property type="match status" value="1"/>
</dbReference>
<dbReference type="EMBL" id="JANCNS010000002">
    <property type="protein sequence ID" value="MCP9200024.1"/>
    <property type="molecule type" value="Genomic_DNA"/>
</dbReference>
<gene>
    <name evidence="1" type="ORF">MKO06_08905</name>
</gene>
<dbReference type="Proteomes" id="UP001155280">
    <property type="component" value="Unassembled WGS sequence"/>
</dbReference>
<proteinExistence type="predicted"/>
<dbReference type="AlphaFoldDB" id="A0A9X2KWV0"/>
<dbReference type="InterPro" id="IPR032710">
    <property type="entry name" value="NTF2-like_dom_sf"/>
</dbReference>
<evidence type="ECO:0000313" key="2">
    <source>
        <dbReference type="Proteomes" id="UP001155280"/>
    </source>
</evidence>
<keyword evidence="2" id="KW-1185">Reference proteome</keyword>
<accession>A0A9X2KWV0</accession>
<dbReference type="Gene3D" id="3.10.450.50">
    <property type="match status" value="1"/>
</dbReference>
<evidence type="ECO:0000313" key="1">
    <source>
        <dbReference type="EMBL" id="MCP9200024.1"/>
    </source>
</evidence>
<organism evidence="1 2">
    <name type="scientific">Christiangramia oceanisediminis</name>
    <dbReference type="NCBI Taxonomy" id="2920386"/>
    <lineage>
        <taxon>Bacteria</taxon>
        <taxon>Pseudomonadati</taxon>
        <taxon>Bacteroidota</taxon>
        <taxon>Flavobacteriia</taxon>
        <taxon>Flavobacteriales</taxon>
        <taxon>Flavobacteriaceae</taxon>
        <taxon>Christiangramia</taxon>
    </lineage>
</organism>
<dbReference type="RefSeq" id="WP_241551835.1">
    <property type="nucleotide sequence ID" value="NZ_JANCNS010000002.1"/>
</dbReference>
<name>A0A9X2KWV0_9FLAO</name>
<sequence>MKRILISLFAGLLMISCNNQQKESEPERYSQDSEEINTLKSAISDYEKGDWEAMKKHYADTAQVFHNSKQGKKIGEIVTQHQESLSDLPSYGFVDEDNDFEMVLTNDGHTWVNFWGDWKATLPRSNQEVIVPVHLTAQFKDGKIVREHGYWDSAIMSMAMQQNDTVQETPE</sequence>
<comment type="caution">
    <text evidence="1">The sequence shown here is derived from an EMBL/GenBank/DDBJ whole genome shotgun (WGS) entry which is preliminary data.</text>
</comment>
<dbReference type="PROSITE" id="PS51257">
    <property type="entry name" value="PROKAR_LIPOPROTEIN"/>
    <property type="match status" value="1"/>
</dbReference>